<dbReference type="GO" id="GO:0005634">
    <property type="term" value="C:nucleus"/>
    <property type="evidence" value="ECO:0007669"/>
    <property type="project" value="UniProtKB-SubCell"/>
</dbReference>
<dbReference type="EC" id="2.1.1.364" evidence="16"/>
<evidence type="ECO:0000259" key="20">
    <source>
        <dbReference type="PROSITE" id="PS50280"/>
    </source>
</evidence>
<evidence type="ECO:0000256" key="6">
    <source>
        <dbReference type="ARBA" id="ARBA00022603"/>
    </source>
</evidence>
<dbReference type="CDD" id="cd10530">
    <property type="entry name" value="SET_SETD7"/>
    <property type="match status" value="1"/>
</dbReference>
<comment type="catalytic activity">
    <reaction evidence="19">
        <text>L-lysyl(4)-[histone H3] + S-adenosyl-L-methionine = N(6)-methyl-L-lysyl(4)-[histone H3] + S-adenosyl-L-homocysteine + H(+)</text>
        <dbReference type="Rhea" id="RHEA:60264"/>
        <dbReference type="Rhea" id="RHEA-COMP:15543"/>
        <dbReference type="Rhea" id="RHEA-COMP:15547"/>
        <dbReference type="ChEBI" id="CHEBI:15378"/>
        <dbReference type="ChEBI" id="CHEBI:29969"/>
        <dbReference type="ChEBI" id="CHEBI:57856"/>
        <dbReference type="ChEBI" id="CHEBI:59789"/>
        <dbReference type="ChEBI" id="CHEBI:61929"/>
        <dbReference type="EC" id="2.1.1.364"/>
    </reaction>
</comment>
<keyword evidence="6" id="KW-0489">Methyltransferase</keyword>
<dbReference type="InterPro" id="IPR001214">
    <property type="entry name" value="SET_dom"/>
</dbReference>
<dbReference type="GO" id="GO:0003682">
    <property type="term" value="F:chromatin binding"/>
    <property type="evidence" value="ECO:0007669"/>
    <property type="project" value="TreeGrafter"/>
</dbReference>
<name>A0A8T2PC41_9TELE</name>
<evidence type="ECO:0000256" key="10">
    <source>
        <dbReference type="ARBA" id="ARBA00022801"/>
    </source>
</evidence>
<evidence type="ECO:0000256" key="13">
    <source>
        <dbReference type="ARBA" id="ARBA00023159"/>
    </source>
</evidence>
<dbReference type="GO" id="GO:0005694">
    <property type="term" value="C:chromosome"/>
    <property type="evidence" value="ECO:0007669"/>
    <property type="project" value="UniProtKB-SubCell"/>
</dbReference>
<reference evidence="21" key="1">
    <citation type="thesis" date="2021" institute="BYU ScholarsArchive" country="Provo, UT, USA">
        <title>Applications of and Algorithms for Genome Assembly and Genomic Analyses with an Emphasis on Marine Teleosts.</title>
        <authorList>
            <person name="Pickett B.D."/>
        </authorList>
    </citation>
    <scope>NUCLEOTIDE SEQUENCE</scope>
    <source>
        <strain evidence="21">HI-2016</strain>
    </source>
</reference>
<dbReference type="InterPro" id="IPR019819">
    <property type="entry name" value="Carboxylesterase_B_CS"/>
</dbReference>
<dbReference type="GO" id="GO:0070828">
    <property type="term" value="P:heterochromatin organization"/>
    <property type="evidence" value="ECO:0007669"/>
    <property type="project" value="TreeGrafter"/>
</dbReference>
<dbReference type="Gene3D" id="2.20.110.10">
    <property type="entry name" value="Histone H3 K4-specific methyltransferase SET7/9 N-terminal domain"/>
    <property type="match status" value="3"/>
</dbReference>
<dbReference type="FunFam" id="3.40.50.1820:FF:000128">
    <property type="entry name" value="Carboxylic ester hydrolase"/>
    <property type="match status" value="1"/>
</dbReference>
<dbReference type="PROSITE" id="PS50280">
    <property type="entry name" value="SET"/>
    <property type="match status" value="1"/>
</dbReference>
<dbReference type="InterPro" id="IPR044436">
    <property type="entry name" value="SETD7_SET"/>
</dbReference>
<evidence type="ECO:0000256" key="5">
    <source>
        <dbReference type="ARBA" id="ARBA00022454"/>
    </source>
</evidence>
<keyword evidence="7" id="KW-0808">Transferase</keyword>
<dbReference type="InterPro" id="IPR029058">
    <property type="entry name" value="AB_hydrolase_fold"/>
</dbReference>
<dbReference type="Proteomes" id="UP000824540">
    <property type="component" value="Unassembled WGS sequence"/>
</dbReference>
<dbReference type="FunFam" id="2.20.110.10:FF:000005">
    <property type="entry name" value="Histone-lysine N-methyltransferase SETD7"/>
    <property type="match status" value="1"/>
</dbReference>
<organism evidence="21 22">
    <name type="scientific">Albula glossodonta</name>
    <name type="common">roundjaw bonefish</name>
    <dbReference type="NCBI Taxonomy" id="121402"/>
    <lineage>
        <taxon>Eukaryota</taxon>
        <taxon>Metazoa</taxon>
        <taxon>Chordata</taxon>
        <taxon>Craniata</taxon>
        <taxon>Vertebrata</taxon>
        <taxon>Euteleostomi</taxon>
        <taxon>Actinopterygii</taxon>
        <taxon>Neopterygii</taxon>
        <taxon>Teleostei</taxon>
        <taxon>Albuliformes</taxon>
        <taxon>Albulidae</taxon>
        <taxon>Albula</taxon>
    </lineage>
</organism>
<keyword evidence="11" id="KW-0156">Chromatin regulator</keyword>
<keyword evidence="10" id="KW-0378">Hydrolase</keyword>
<dbReference type="SUPFAM" id="SSF53474">
    <property type="entry name" value="alpha/beta-Hydrolases"/>
    <property type="match status" value="1"/>
</dbReference>
<sequence>MGKRMESLTKGPLVNIRSGSLRGSYVNVKGVDTAVHTYLGVPFAKPPVGPLRLAPPVPIDLWEGERDATQQPPMCMQERKFSQDLLEQNSLHMDVPQISEDCLYLNIYTPATSTADSKLPVMVWIHGGSFVIGSASSSDGSALAAYQDVVLVAVQYRLGILGFFSTGDEQTPGNLGLQDQVAALRWVQENIQSFGGDPGSVTIFGESAGGTSVSLLLLSPMSSGLFHRAIAQSGTANMKHLVNPNQFPVAQIVANMSGCDITNSKTIKKCMMPLTDEEMAKLIEQARTIRFMLSIDGQFLTKSAEEYLENHEVHKVPFMTGVTNQEFGWVLPNMLAPPGWVEGMDRDQIMNLLSFFYLKPTEQKMKELIVEEYLGKGEDRVANRDIGLEVIGDILLTIPTIQVASYHRGEEVEVKDAGVPVYLYELQESPSILKVKRPSFVKADHGDDIMFVFGHCFTKGNYTIDATLKGLCTDEEEELERTMMAYWANFARTGSPNGAGLTEWPQYGVEEEYLGLGTKRQIGKRLKGNRYVFLTQTLPRKIRDLQKEPMDSDDENVEEIVEGPLDEDDQPHGFCTVTYSSSDRFEGLFVHGEKNGRGKFFFFDGSTLEGFYVDDALQGQGVYTYEDGGALNGTYVDGELNGPAQEYDADGRLVFKGQYKDNNRCGICWIYYPDRGGVVGEVNEDGEMTGNSVAYVYPDGRTALYGSFVDGELIEARLATLSSVENGRPHFDVVPDSPIYSYDKSTSTCIAAHGLLPDPYETERVYVAESLISGAGEGLFAKVDVEPNTVMAFYNGVRITHSEVDSRDWSLNGNTISLDEDTVIDVPEPFNSTDKYCASLGHKANHSFIPNCTYEPFLHPRFGPIKCVRTARAVQRDEELTVAYGYDHTPSGKSGPEAPNWYKQELRTFQASQTSPSE</sequence>
<dbReference type="InterPro" id="IPR002018">
    <property type="entry name" value="CarbesteraseB"/>
</dbReference>
<evidence type="ECO:0000256" key="8">
    <source>
        <dbReference type="ARBA" id="ARBA00022691"/>
    </source>
</evidence>
<dbReference type="Gene3D" id="2.170.270.10">
    <property type="entry name" value="SET domain"/>
    <property type="match status" value="1"/>
</dbReference>
<dbReference type="PANTHER" id="PTHR46820:SF1">
    <property type="entry name" value="HISTONE-LYSINE N-METHYLTRANSFERASE SETD7"/>
    <property type="match status" value="1"/>
</dbReference>
<keyword evidence="14" id="KW-0804">Transcription</keyword>
<dbReference type="GO" id="GO:0016787">
    <property type="term" value="F:hydrolase activity"/>
    <property type="evidence" value="ECO:0007669"/>
    <property type="project" value="UniProtKB-KW"/>
</dbReference>
<evidence type="ECO:0000313" key="21">
    <source>
        <dbReference type="EMBL" id="KAG9347202.1"/>
    </source>
</evidence>
<evidence type="ECO:0000256" key="12">
    <source>
        <dbReference type="ARBA" id="ARBA00023015"/>
    </source>
</evidence>
<dbReference type="PROSITE" id="PS00122">
    <property type="entry name" value="CARBOXYLESTERASE_B_1"/>
    <property type="match status" value="1"/>
</dbReference>
<comment type="catalytic activity">
    <reaction evidence="18">
        <text>L-lysyl-[protein] + S-adenosyl-L-methionine = N(6)-methyl-L-lysyl-[protein] + S-adenosyl-L-homocysteine + H(+)</text>
        <dbReference type="Rhea" id="RHEA:51736"/>
        <dbReference type="Rhea" id="RHEA-COMP:9752"/>
        <dbReference type="Rhea" id="RHEA-COMP:13053"/>
        <dbReference type="ChEBI" id="CHEBI:15378"/>
        <dbReference type="ChEBI" id="CHEBI:29969"/>
        <dbReference type="ChEBI" id="CHEBI:57856"/>
        <dbReference type="ChEBI" id="CHEBI:59789"/>
        <dbReference type="ChEBI" id="CHEBI:61929"/>
    </reaction>
    <physiologicalReaction direction="left-to-right" evidence="18">
        <dbReference type="Rhea" id="RHEA:51737"/>
    </physiologicalReaction>
</comment>
<dbReference type="Pfam" id="PF02493">
    <property type="entry name" value="MORN"/>
    <property type="match status" value="2"/>
</dbReference>
<keyword evidence="13" id="KW-0010">Activator</keyword>
<dbReference type="Pfam" id="PF00135">
    <property type="entry name" value="COesterase"/>
    <property type="match status" value="1"/>
</dbReference>
<dbReference type="OrthoDB" id="294378at2759"/>
<dbReference type="InterPro" id="IPR046341">
    <property type="entry name" value="SET_dom_sf"/>
</dbReference>
<gene>
    <name evidence="21" type="ORF">JZ751_006130</name>
</gene>
<evidence type="ECO:0000256" key="2">
    <source>
        <dbReference type="ARBA" id="ARBA00004286"/>
    </source>
</evidence>
<dbReference type="InterPro" id="IPR054533">
    <property type="entry name" value="SETD7_N"/>
</dbReference>
<comment type="caution">
    <text evidence="21">The sequence shown here is derived from an EMBL/GenBank/DDBJ whole genome shotgun (WGS) entry which is preliminary data.</text>
</comment>
<dbReference type="Gene3D" id="3.40.50.1820">
    <property type="entry name" value="alpha/beta hydrolase"/>
    <property type="match status" value="1"/>
</dbReference>
<dbReference type="Pfam" id="PF00856">
    <property type="entry name" value="SET"/>
    <property type="match status" value="1"/>
</dbReference>
<keyword evidence="22" id="KW-1185">Reference proteome</keyword>
<evidence type="ECO:0000256" key="7">
    <source>
        <dbReference type="ARBA" id="ARBA00022679"/>
    </source>
</evidence>
<dbReference type="GO" id="GO:0032259">
    <property type="term" value="P:methylation"/>
    <property type="evidence" value="ECO:0007669"/>
    <property type="project" value="UniProtKB-KW"/>
</dbReference>
<dbReference type="SUPFAM" id="SSF82199">
    <property type="entry name" value="SET domain"/>
    <property type="match status" value="1"/>
</dbReference>
<dbReference type="FunFam" id="2.170.270.10:FF:000024">
    <property type="entry name" value="Histone-lysine N-methyltransferase SETD7"/>
    <property type="match status" value="1"/>
</dbReference>
<dbReference type="PANTHER" id="PTHR46820">
    <property type="entry name" value="HISTONE-LYSINE N-METHYLTRANSFERASE SETD7"/>
    <property type="match status" value="1"/>
</dbReference>
<dbReference type="InterPro" id="IPR017155">
    <property type="entry name" value="Hist-Lys_N-MeTrfase_SETD7"/>
</dbReference>
<keyword evidence="15" id="KW-0539">Nucleus</keyword>
<dbReference type="PROSITE" id="PS51577">
    <property type="entry name" value="SAM_MT43_SET7"/>
    <property type="match status" value="1"/>
</dbReference>
<dbReference type="EMBL" id="JAFBMS010000014">
    <property type="protein sequence ID" value="KAG9347202.1"/>
    <property type="molecule type" value="Genomic_DNA"/>
</dbReference>
<evidence type="ECO:0000256" key="17">
    <source>
        <dbReference type="ARBA" id="ARBA00030095"/>
    </source>
</evidence>
<comment type="subcellular location">
    <subcellularLocation>
        <location evidence="2">Chromosome</location>
    </subcellularLocation>
    <subcellularLocation>
        <location evidence="1">Nucleus</location>
    </subcellularLocation>
</comment>
<evidence type="ECO:0000256" key="9">
    <source>
        <dbReference type="ARBA" id="ARBA00022737"/>
    </source>
</evidence>
<keyword evidence="5" id="KW-0158">Chromosome</keyword>
<dbReference type="InterPro" id="IPR003409">
    <property type="entry name" value="MORN"/>
</dbReference>
<protein>
    <recommendedName>
        <fullName evidence="4">Histone-lysine N-methyltransferase SETD7</fullName>
        <ecNumber evidence="16">2.1.1.364</ecNumber>
    </recommendedName>
    <alternativeName>
        <fullName evidence="17">SET domain-containing protein 7</fullName>
    </alternativeName>
</protein>
<dbReference type="PROSITE" id="PS00941">
    <property type="entry name" value="CARBOXYLESTERASE_B_2"/>
    <property type="match status" value="1"/>
</dbReference>
<evidence type="ECO:0000256" key="3">
    <source>
        <dbReference type="ARBA" id="ARBA00005964"/>
    </source>
</evidence>
<keyword evidence="8" id="KW-0949">S-adenosyl-L-methionine</keyword>
<evidence type="ECO:0000256" key="4">
    <source>
        <dbReference type="ARBA" id="ARBA00020512"/>
    </source>
</evidence>
<dbReference type="Pfam" id="PF22648">
    <property type="entry name" value="SET7_N"/>
    <property type="match status" value="1"/>
</dbReference>
<evidence type="ECO:0000256" key="15">
    <source>
        <dbReference type="ARBA" id="ARBA00023242"/>
    </source>
</evidence>
<evidence type="ECO:0000256" key="1">
    <source>
        <dbReference type="ARBA" id="ARBA00004123"/>
    </source>
</evidence>
<dbReference type="SUPFAM" id="SSF82185">
    <property type="entry name" value="Histone H3 K4-specific methyltransferase SET7/9 N-terminal domain"/>
    <property type="match status" value="1"/>
</dbReference>
<comment type="similarity">
    <text evidence="3">Belongs to the type-B carboxylesterase/lipase family.</text>
</comment>
<dbReference type="InterPro" id="IPR019826">
    <property type="entry name" value="Carboxylesterase_B_AS"/>
</dbReference>
<evidence type="ECO:0000256" key="11">
    <source>
        <dbReference type="ARBA" id="ARBA00022853"/>
    </source>
</evidence>
<dbReference type="GO" id="GO:0006355">
    <property type="term" value="P:regulation of DNA-templated transcription"/>
    <property type="evidence" value="ECO:0007669"/>
    <property type="project" value="InterPro"/>
</dbReference>
<dbReference type="GO" id="GO:0140945">
    <property type="term" value="F:histone H3K4 monomethyltransferase activity"/>
    <property type="evidence" value="ECO:0007669"/>
    <property type="project" value="UniProtKB-EC"/>
</dbReference>
<keyword evidence="12" id="KW-0805">Transcription regulation</keyword>
<evidence type="ECO:0000256" key="18">
    <source>
        <dbReference type="ARBA" id="ARBA00047738"/>
    </source>
</evidence>
<proteinExistence type="inferred from homology"/>
<evidence type="ECO:0000313" key="22">
    <source>
        <dbReference type="Proteomes" id="UP000824540"/>
    </source>
</evidence>
<feature type="domain" description="SET" evidence="20">
    <location>
        <begin position="763"/>
        <end position="885"/>
    </location>
</feature>
<dbReference type="AlphaFoldDB" id="A0A8T2PC41"/>
<accession>A0A8T2PC41</accession>
<evidence type="ECO:0000256" key="19">
    <source>
        <dbReference type="ARBA" id="ARBA00048660"/>
    </source>
</evidence>
<evidence type="ECO:0000256" key="16">
    <source>
        <dbReference type="ARBA" id="ARBA00023620"/>
    </source>
</evidence>
<evidence type="ECO:0000256" key="14">
    <source>
        <dbReference type="ARBA" id="ARBA00023163"/>
    </source>
</evidence>
<keyword evidence="9" id="KW-0677">Repeat</keyword>